<reference evidence="2" key="1">
    <citation type="submission" date="2019-01" db="EMBL/GenBank/DDBJ databases">
        <title>Draft genome sequences of three monokaryotic isolates of the white-rot basidiomycete fungus Dichomitus squalens.</title>
        <authorList>
            <consortium name="DOE Joint Genome Institute"/>
            <person name="Lopez S.C."/>
            <person name="Andreopoulos B."/>
            <person name="Pangilinan J."/>
            <person name="Lipzen A."/>
            <person name="Riley R."/>
            <person name="Ahrendt S."/>
            <person name="Ng V."/>
            <person name="Barry K."/>
            <person name="Daum C."/>
            <person name="Grigoriev I.V."/>
            <person name="Hilden K.S."/>
            <person name="Makela M.R."/>
            <person name="de Vries R.P."/>
        </authorList>
    </citation>
    <scope>NUCLEOTIDE SEQUENCE [LARGE SCALE GENOMIC DNA]</scope>
    <source>
        <strain evidence="2">OM18370.1</strain>
    </source>
</reference>
<feature type="region of interest" description="Disordered" evidence="1">
    <location>
        <begin position="1"/>
        <end position="64"/>
    </location>
</feature>
<accession>A0A4Q9M3W4</accession>
<sequence>MAETGIHPCPTMPGSIRRSPSIADTVHRTPPECDAVHRKPPTLPVPSILLGEPHPAKIPAKLTA</sequence>
<evidence type="ECO:0000256" key="1">
    <source>
        <dbReference type="SAM" id="MobiDB-lite"/>
    </source>
</evidence>
<dbReference type="EMBL" id="ML143596">
    <property type="protein sequence ID" value="TBU21560.1"/>
    <property type="molecule type" value="Genomic_DNA"/>
</dbReference>
<name>A0A4Q9M3W4_9APHY</name>
<evidence type="ECO:0000313" key="2">
    <source>
        <dbReference type="EMBL" id="TBU21560.1"/>
    </source>
</evidence>
<proteinExistence type="predicted"/>
<feature type="compositionally biased region" description="Basic and acidic residues" evidence="1">
    <location>
        <begin position="25"/>
        <end position="37"/>
    </location>
</feature>
<dbReference type="Proteomes" id="UP000292957">
    <property type="component" value="Unassembled WGS sequence"/>
</dbReference>
<gene>
    <name evidence="2" type="ORF">BD311DRAFT_227560</name>
</gene>
<organism evidence="2">
    <name type="scientific">Dichomitus squalens</name>
    <dbReference type="NCBI Taxonomy" id="114155"/>
    <lineage>
        <taxon>Eukaryota</taxon>
        <taxon>Fungi</taxon>
        <taxon>Dikarya</taxon>
        <taxon>Basidiomycota</taxon>
        <taxon>Agaricomycotina</taxon>
        <taxon>Agaricomycetes</taxon>
        <taxon>Polyporales</taxon>
        <taxon>Polyporaceae</taxon>
        <taxon>Dichomitus</taxon>
    </lineage>
</organism>
<protein>
    <submittedName>
        <fullName evidence="2">Uncharacterized protein</fullName>
    </submittedName>
</protein>
<dbReference type="AlphaFoldDB" id="A0A4Q9M3W4"/>